<evidence type="ECO:0000313" key="3">
    <source>
        <dbReference type="Proteomes" id="UP000034371"/>
    </source>
</evidence>
<feature type="compositionally biased region" description="Basic and acidic residues" evidence="1">
    <location>
        <begin position="21"/>
        <end position="31"/>
    </location>
</feature>
<organism evidence="2 3">
    <name type="scientific">Candidatus Roizmanbacteria bacterium GW2011_GWC2_41_7</name>
    <dbReference type="NCBI Taxonomy" id="1618487"/>
    <lineage>
        <taxon>Bacteria</taxon>
        <taxon>Candidatus Roizmaniibacteriota</taxon>
    </lineage>
</organism>
<reference evidence="2 3" key="1">
    <citation type="journal article" date="2015" name="Nature">
        <title>rRNA introns, odd ribosomes, and small enigmatic genomes across a large radiation of phyla.</title>
        <authorList>
            <person name="Brown C.T."/>
            <person name="Hug L.A."/>
            <person name="Thomas B.C."/>
            <person name="Sharon I."/>
            <person name="Castelle C.J."/>
            <person name="Singh A."/>
            <person name="Wilkins M.J."/>
            <person name="Williams K.H."/>
            <person name="Banfield J.F."/>
        </authorList>
    </citation>
    <scope>NUCLEOTIDE SEQUENCE [LARGE SCALE GENOMIC DNA]</scope>
</reference>
<feature type="region of interest" description="Disordered" evidence="1">
    <location>
        <begin position="1"/>
        <end position="31"/>
    </location>
</feature>
<dbReference type="AlphaFoldDB" id="A0A0G1A6P8"/>
<sequence>IPPVGTATFFNEYDPPAGGEDEFRNDAARPK</sequence>
<gene>
    <name evidence="2" type="ORF">UU78_C0045G0001</name>
</gene>
<dbReference type="EMBL" id="LCBY01000045">
    <property type="protein sequence ID" value="KKS21018.1"/>
    <property type="molecule type" value="Genomic_DNA"/>
</dbReference>
<protein>
    <submittedName>
        <fullName evidence="2">Uncharacterized protein</fullName>
    </submittedName>
</protein>
<accession>A0A0G1A6P8</accession>
<feature type="non-terminal residue" evidence="2">
    <location>
        <position position="1"/>
    </location>
</feature>
<proteinExistence type="predicted"/>
<dbReference type="Proteomes" id="UP000034371">
    <property type="component" value="Unassembled WGS sequence"/>
</dbReference>
<name>A0A0G1A6P8_9BACT</name>
<evidence type="ECO:0000313" key="2">
    <source>
        <dbReference type="EMBL" id="KKS21018.1"/>
    </source>
</evidence>
<evidence type="ECO:0000256" key="1">
    <source>
        <dbReference type="SAM" id="MobiDB-lite"/>
    </source>
</evidence>
<comment type="caution">
    <text evidence="2">The sequence shown here is derived from an EMBL/GenBank/DDBJ whole genome shotgun (WGS) entry which is preliminary data.</text>
</comment>